<sequence>MVASKLVVSDVAARHLLATTPTSLATSRRLVAHRGNPYTVNVYQPMPSHVQNGHINNCFNISQDSRQCFDYCLVFPTSFGGFLHLTSSMQLAVVVLMDTLGPELVLEFAPVESGLSQFLTAFSKFLASFNSFLIFK</sequence>
<keyword evidence="2" id="KW-1185">Reference proteome</keyword>
<accession>A0ABQ4XZH2</accession>
<dbReference type="Proteomes" id="UP001151760">
    <property type="component" value="Unassembled WGS sequence"/>
</dbReference>
<protein>
    <submittedName>
        <fullName evidence="1">Uncharacterized protein</fullName>
    </submittedName>
</protein>
<dbReference type="EMBL" id="BQNB010009961">
    <property type="protein sequence ID" value="GJS70839.1"/>
    <property type="molecule type" value="Genomic_DNA"/>
</dbReference>
<name>A0ABQ4XZH2_9ASTR</name>
<proteinExistence type="predicted"/>
<organism evidence="1 2">
    <name type="scientific">Tanacetum coccineum</name>
    <dbReference type="NCBI Taxonomy" id="301880"/>
    <lineage>
        <taxon>Eukaryota</taxon>
        <taxon>Viridiplantae</taxon>
        <taxon>Streptophyta</taxon>
        <taxon>Embryophyta</taxon>
        <taxon>Tracheophyta</taxon>
        <taxon>Spermatophyta</taxon>
        <taxon>Magnoliopsida</taxon>
        <taxon>eudicotyledons</taxon>
        <taxon>Gunneridae</taxon>
        <taxon>Pentapetalae</taxon>
        <taxon>asterids</taxon>
        <taxon>campanulids</taxon>
        <taxon>Asterales</taxon>
        <taxon>Asteraceae</taxon>
        <taxon>Asteroideae</taxon>
        <taxon>Anthemideae</taxon>
        <taxon>Anthemidinae</taxon>
        <taxon>Tanacetum</taxon>
    </lineage>
</organism>
<reference evidence="1" key="2">
    <citation type="submission" date="2022-01" db="EMBL/GenBank/DDBJ databases">
        <authorList>
            <person name="Yamashiro T."/>
            <person name="Shiraishi A."/>
            <person name="Satake H."/>
            <person name="Nakayama K."/>
        </authorList>
    </citation>
    <scope>NUCLEOTIDE SEQUENCE</scope>
</reference>
<reference evidence="1" key="1">
    <citation type="journal article" date="2022" name="Int. J. Mol. Sci.">
        <title>Draft Genome of Tanacetum Coccineum: Genomic Comparison of Closely Related Tanacetum-Family Plants.</title>
        <authorList>
            <person name="Yamashiro T."/>
            <person name="Shiraishi A."/>
            <person name="Nakayama K."/>
            <person name="Satake H."/>
        </authorList>
    </citation>
    <scope>NUCLEOTIDE SEQUENCE</scope>
</reference>
<gene>
    <name evidence="1" type="ORF">Tco_0703680</name>
</gene>
<comment type="caution">
    <text evidence="1">The sequence shown here is derived from an EMBL/GenBank/DDBJ whole genome shotgun (WGS) entry which is preliminary data.</text>
</comment>
<evidence type="ECO:0000313" key="2">
    <source>
        <dbReference type="Proteomes" id="UP001151760"/>
    </source>
</evidence>
<evidence type="ECO:0000313" key="1">
    <source>
        <dbReference type="EMBL" id="GJS70839.1"/>
    </source>
</evidence>